<dbReference type="AlphaFoldDB" id="A0A5J4YNL7"/>
<proteinExistence type="predicted"/>
<dbReference type="EMBL" id="VRMN01000009">
    <property type="protein sequence ID" value="KAA8492530.1"/>
    <property type="molecule type" value="Genomic_DNA"/>
</dbReference>
<accession>A0A5J4YNL7</accession>
<protein>
    <recommendedName>
        <fullName evidence="3">Mitochondrial fission protein ELM1</fullName>
    </recommendedName>
</protein>
<reference evidence="2" key="1">
    <citation type="journal article" date="2019" name="Nat. Commun.">
        <title>Expansion of phycobilisome linker gene families in mesophilic red algae.</title>
        <authorList>
            <person name="Lee J."/>
            <person name="Kim D."/>
            <person name="Bhattacharya D."/>
            <person name="Yoon H.S."/>
        </authorList>
    </citation>
    <scope>NUCLEOTIDE SEQUENCE [LARGE SCALE GENOMIC DNA]</scope>
    <source>
        <strain evidence="2">CCMP 1328</strain>
    </source>
</reference>
<dbReference type="InterPro" id="IPR009367">
    <property type="entry name" value="Elm1-like"/>
</dbReference>
<dbReference type="OrthoDB" id="1856981at2759"/>
<sequence length="368" mass="40554">MRNAHVSDGVATDSEGARSWMNRVGIRVVLNAARTWCATPQGWDEALESVRSVNDQRLQTSSGHPQELVVVSAGGWSCVVGVALKQSLASTGQVVLVQVLHPRVCAREVDVLVAPRHDMLLHVRDTYGSKWVRTQGALGASVCTPKQRMRSSAGASAPPHITVWIGGARRRWLRWDYERRVMAAVKTLTALKPPFRVTIITSRRSGARLETALCAEIAKQNETRLVVLRFKDTQANPDILRALREDHVHVCCVTDDSVSMLSEVASSGNPLLILRVSPRLLSSQRLEMFVAELATHSHVRAFDPLSNDAQRTQESLTQLASDKASHRAAFRYHLRTLRQLQRVRMAVEAVRTTAAAAAQPAPTGGRPR</sequence>
<name>A0A5J4YNL7_PORPP</name>
<keyword evidence="2" id="KW-1185">Reference proteome</keyword>
<evidence type="ECO:0000313" key="1">
    <source>
        <dbReference type="EMBL" id="KAA8492530.1"/>
    </source>
</evidence>
<evidence type="ECO:0008006" key="3">
    <source>
        <dbReference type="Google" id="ProtNLM"/>
    </source>
</evidence>
<evidence type="ECO:0000313" key="2">
    <source>
        <dbReference type="Proteomes" id="UP000324585"/>
    </source>
</evidence>
<dbReference type="Pfam" id="PF06258">
    <property type="entry name" value="Mito_fiss_Elm1"/>
    <property type="match status" value="1"/>
</dbReference>
<gene>
    <name evidence="1" type="ORF">FVE85_8037</name>
</gene>
<organism evidence="1 2">
    <name type="scientific">Porphyridium purpureum</name>
    <name type="common">Red alga</name>
    <name type="synonym">Porphyridium cruentum</name>
    <dbReference type="NCBI Taxonomy" id="35688"/>
    <lineage>
        <taxon>Eukaryota</taxon>
        <taxon>Rhodophyta</taxon>
        <taxon>Bangiophyceae</taxon>
        <taxon>Porphyridiales</taxon>
        <taxon>Porphyridiaceae</taxon>
        <taxon>Porphyridium</taxon>
    </lineage>
</organism>
<comment type="caution">
    <text evidence="1">The sequence shown here is derived from an EMBL/GenBank/DDBJ whole genome shotgun (WGS) entry which is preliminary data.</text>
</comment>
<dbReference type="Proteomes" id="UP000324585">
    <property type="component" value="Unassembled WGS sequence"/>
</dbReference>